<dbReference type="AlphaFoldDB" id="A0A7S4HCD3"/>
<dbReference type="Gene3D" id="2.130.10.30">
    <property type="entry name" value="Regulator of chromosome condensation 1/beta-lactamase-inhibitor protein II"/>
    <property type="match status" value="1"/>
</dbReference>
<dbReference type="EMBL" id="HBKO01000124">
    <property type="protein sequence ID" value="CAE2194713.1"/>
    <property type="molecule type" value="Transcribed_RNA"/>
</dbReference>
<organism evidence="2">
    <name type="scientific">Prymnesium polylepis</name>
    <dbReference type="NCBI Taxonomy" id="72548"/>
    <lineage>
        <taxon>Eukaryota</taxon>
        <taxon>Haptista</taxon>
        <taxon>Haptophyta</taxon>
        <taxon>Prymnesiophyceae</taxon>
        <taxon>Prymnesiales</taxon>
        <taxon>Prymnesiaceae</taxon>
        <taxon>Prymnesium</taxon>
    </lineage>
</organism>
<accession>A0A7S4HCD3</accession>
<reference evidence="2" key="1">
    <citation type="submission" date="2021-01" db="EMBL/GenBank/DDBJ databases">
        <authorList>
            <person name="Corre E."/>
            <person name="Pelletier E."/>
            <person name="Niang G."/>
            <person name="Scheremetjew M."/>
            <person name="Finn R."/>
            <person name="Kale V."/>
            <person name="Holt S."/>
            <person name="Cochrane G."/>
            <person name="Meng A."/>
            <person name="Brown T."/>
            <person name="Cohen L."/>
        </authorList>
    </citation>
    <scope>NUCLEOTIDE SEQUENCE</scope>
    <source>
        <strain evidence="2">UIO037</strain>
    </source>
</reference>
<name>A0A7S4HCD3_9EUKA</name>
<dbReference type="PROSITE" id="PS00626">
    <property type="entry name" value="RCC1_2"/>
    <property type="match status" value="1"/>
</dbReference>
<feature type="region of interest" description="Disordered" evidence="1">
    <location>
        <begin position="142"/>
        <end position="179"/>
    </location>
</feature>
<evidence type="ECO:0000256" key="1">
    <source>
        <dbReference type="SAM" id="MobiDB-lite"/>
    </source>
</evidence>
<protein>
    <submittedName>
        <fullName evidence="2">Uncharacterized protein</fullName>
    </submittedName>
</protein>
<proteinExistence type="predicted"/>
<gene>
    <name evidence="2" type="ORF">CPOL0286_LOCUS63</name>
</gene>
<feature type="compositionally biased region" description="Acidic residues" evidence="1">
    <location>
        <begin position="144"/>
        <end position="154"/>
    </location>
</feature>
<dbReference type="InterPro" id="IPR000408">
    <property type="entry name" value="Reg_chr_condens"/>
</dbReference>
<evidence type="ECO:0000313" key="2">
    <source>
        <dbReference type="EMBL" id="CAE2194713.1"/>
    </source>
</evidence>
<sequence>MADGQCVVDVSAGVGHSLAVCADGQVASWGLGFLGFSDASPGLASIPTLVALPESVSTCARPRPANTVLFCSATLAPSTPLETARVTASVTVRTNWSSRCRSRSRRSPARASICVIAAGGSHSLVADGVVWEFGFEATSRLDWSDDEEDEEDDDMAPKLPVHPRGEPTILEKRAKHGSE</sequence>
<dbReference type="SUPFAM" id="SSF50985">
    <property type="entry name" value="RCC1/BLIP-II"/>
    <property type="match status" value="1"/>
</dbReference>
<dbReference type="Pfam" id="PF13540">
    <property type="entry name" value="RCC1_2"/>
    <property type="match status" value="1"/>
</dbReference>
<feature type="compositionally biased region" description="Basic and acidic residues" evidence="1">
    <location>
        <begin position="163"/>
        <end position="179"/>
    </location>
</feature>
<dbReference type="InterPro" id="IPR009091">
    <property type="entry name" value="RCC1/BLIP-II"/>
</dbReference>